<keyword evidence="5 7" id="KW-0547">Nucleotide-binding</keyword>
<dbReference type="InterPro" id="IPR004101">
    <property type="entry name" value="Mur_ligase_C"/>
</dbReference>
<dbReference type="GO" id="GO:0008764">
    <property type="term" value="F:UDP-N-acetylmuramoylalanine-D-glutamate ligase activity"/>
    <property type="evidence" value="ECO:0007669"/>
    <property type="project" value="UniProtKB-UniRule"/>
</dbReference>
<dbReference type="RefSeq" id="WP_109572421.1">
    <property type="nucleotide sequence ID" value="NZ_UHJL01000001.1"/>
</dbReference>
<dbReference type="EMBL" id="UHJL01000001">
    <property type="protein sequence ID" value="SUQ19931.1"/>
    <property type="molecule type" value="Genomic_DNA"/>
</dbReference>
<dbReference type="Gene3D" id="3.40.1190.10">
    <property type="entry name" value="Mur-like, catalytic domain"/>
    <property type="match status" value="1"/>
</dbReference>
<dbReference type="InterPro" id="IPR005762">
    <property type="entry name" value="MurD"/>
</dbReference>
<dbReference type="PANTHER" id="PTHR43692:SF1">
    <property type="entry name" value="UDP-N-ACETYLMURAMOYLALANINE--D-GLUTAMATE LIGASE"/>
    <property type="match status" value="1"/>
</dbReference>
<keyword evidence="4 7" id="KW-0436">Ligase</keyword>
<dbReference type="SUPFAM" id="SSF53244">
    <property type="entry name" value="MurD-like peptide ligases, peptide-binding domain"/>
    <property type="match status" value="1"/>
</dbReference>
<dbReference type="GO" id="GO:0009252">
    <property type="term" value="P:peptidoglycan biosynthetic process"/>
    <property type="evidence" value="ECO:0007669"/>
    <property type="project" value="UniProtKB-UniRule"/>
</dbReference>
<proteinExistence type="inferred from homology"/>
<dbReference type="InterPro" id="IPR036565">
    <property type="entry name" value="Mur-like_cat_sf"/>
</dbReference>
<keyword evidence="7 8" id="KW-0133">Cell shape</keyword>
<dbReference type="GO" id="GO:0005737">
    <property type="term" value="C:cytoplasm"/>
    <property type="evidence" value="ECO:0007669"/>
    <property type="project" value="UniProtKB-SubCell"/>
</dbReference>
<evidence type="ECO:0000256" key="3">
    <source>
        <dbReference type="ARBA" id="ARBA00022490"/>
    </source>
</evidence>
<dbReference type="UniPathway" id="UPA00219"/>
<name>A0A380RX99_FIBSU</name>
<evidence type="ECO:0000256" key="4">
    <source>
        <dbReference type="ARBA" id="ARBA00022598"/>
    </source>
</evidence>
<comment type="subcellular location">
    <subcellularLocation>
        <location evidence="1 7 8">Cytoplasm</location>
    </subcellularLocation>
</comment>
<dbReference type="GO" id="GO:0071555">
    <property type="term" value="P:cell wall organization"/>
    <property type="evidence" value="ECO:0007669"/>
    <property type="project" value="UniProtKB-KW"/>
</dbReference>
<feature type="domain" description="Mur ligase C-terminal" evidence="9">
    <location>
        <begin position="311"/>
        <end position="430"/>
    </location>
</feature>
<dbReference type="NCBIfam" id="TIGR01087">
    <property type="entry name" value="murD"/>
    <property type="match status" value="1"/>
</dbReference>
<keyword evidence="7 8" id="KW-0961">Cell wall biogenesis/degradation</keyword>
<evidence type="ECO:0000313" key="12">
    <source>
        <dbReference type="Proteomes" id="UP000255423"/>
    </source>
</evidence>
<evidence type="ECO:0000256" key="8">
    <source>
        <dbReference type="RuleBase" id="RU003664"/>
    </source>
</evidence>
<dbReference type="SUPFAM" id="SSF53623">
    <property type="entry name" value="MurD-like peptide ligases, catalytic domain"/>
    <property type="match status" value="1"/>
</dbReference>
<evidence type="ECO:0000256" key="7">
    <source>
        <dbReference type="HAMAP-Rule" id="MF_00639"/>
    </source>
</evidence>
<dbReference type="InterPro" id="IPR013221">
    <property type="entry name" value="Mur_ligase_cen"/>
</dbReference>
<protein>
    <recommendedName>
        <fullName evidence="7 8">UDP-N-acetylmuramoylalanine--D-glutamate ligase</fullName>
        <ecNumber evidence="7 8">6.3.2.9</ecNumber>
    </recommendedName>
    <alternativeName>
        <fullName evidence="7">D-glutamic acid-adding enzyme</fullName>
    </alternativeName>
    <alternativeName>
        <fullName evidence="7">UDP-N-acetylmuramoyl-L-alanyl-D-glutamate synthetase</fullName>
    </alternativeName>
</protein>
<evidence type="ECO:0000256" key="6">
    <source>
        <dbReference type="ARBA" id="ARBA00022840"/>
    </source>
</evidence>
<evidence type="ECO:0000256" key="1">
    <source>
        <dbReference type="ARBA" id="ARBA00004496"/>
    </source>
</evidence>
<dbReference type="HAMAP" id="MF_00639">
    <property type="entry name" value="MurD"/>
    <property type="match status" value="1"/>
</dbReference>
<evidence type="ECO:0000313" key="11">
    <source>
        <dbReference type="EMBL" id="SUQ19931.1"/>
    </source>
</evidence>
<gene>
    <name evidence="7" type="primary">murD</name>
    <name evidence="11" type="ORF">SAMN05661053_1177</name>
</gene>
<keyword evidence="7 8" id="KW-0132">Cell division</keyword>
<dbReference type="Pfam" id="PF02875">
    <property type="entry name" value="Mur_ligase_C"/>
    <property type="match status" value="1"/>
</dbReference>
<feature type="domain" description="Mur ligase central" evidence="10">
    <location>
        <begin position="112"/>
        <end position="287"/>
    </location>
</feature>
<comment type="pathway">
    <text evidence="2 7 8">Cell wall biogenesis; peptidoglycan biosynthesis.</text>
</comment>
<keyword evidence="6 7" id="KW-0067">ATP-binding</keyword>
<evidence type="ECO:0000259" key="9">
    <source>
        <dbReference type="Pfam" id="PF02875"/>
    </source>
</evidence>
<dbReference type="GO" id="GO:0051301">
    <property type="term" value="P:cell division"/>
    <property type="evidence" value="ECO:0007669"/>
    <property type="project" value="UniProtKB-KW"/>
</dbReference>
<accession>A0A380RX99</accession>
<feature type="binding site" evidence="7">
    <location>
        <begin position="114"/>
        <end position="120"/>
    </location>
    <ligand>
        <name>ATP</name>
        <dbReference type="ChEBI" id="CHEBI:30616"/>
    </ligand>
</feature>
<dbReference type="EC" id="6.3.2.9" evidence="7 8"/>
<comment type="similarity">
    <text evidence="7">Belongs to the MurCDEF family.</text>
</comment>
<dbReference type="InterPro" id="IPR036615">
    <property type="entry name" value="Mur_ligase_C_dom_sf"/>
</dbReference>
<dbReference type="GO" id="GO:0008360">
    <property type="term" value="P:regulation of cell shape"/>
    <property type="evidence" value="ECO:0007669"/>
    <property type="project" value="UniProtKB-KW"/>
</dbReference>
<dbReference type="Proteomes" id="UP000255423">
    <property type="component" value="Unassembled WGS sequence"/>
</dbReference>
<sequence length="453" mass="48831">MQNTLVSPVGILGFGVEGQSTLRYLFREGVKDIVVMDKNPVTLPEVPAGVNVNVCSGENYLDGLKDCVTVVRSAGVYPMSQELFHFQMNGGLMTSQIQLFLEQTQSKATVGVTGTLGKGSTVSMISHILTKTGHKNEIGGNFGVPALDLLEDETPDRISILELSSFQLMTLSVSPDVGVVLRVSTEHLDWHKSVEEYRDAKANLVRWQKRESTCVYLKDAEPTAKIASESPAKTKYAVSLADGASNGDGDAVIDGATLTIDGVTLYLADCKVRGIYQLENMAAATLAVKALGVKVADAFEALKSYETLPFRMEFKGEKRGIEFYNDSYATRPDATIAATGSMKRPFALILGGSEKNADFTELSEILVKQRPNLKRVALIGATAERMLADLKKAGVDEAGIKTAIFPTLEEAFADSLNIGEGGTVIMSPACASFGLFKNYKVRGQVFDKLVEGV</sequence>
<evidence type="ECO:0000256" key="5">
    <source>
        <dbReference type="ARBA" id="ARBA00022741"/>
    </source>
</evidence>
<evidence type="ECO:0000256" key="2">
    <source>
        <dbReference type="ARBA" id="ARBA00004752"/>
    </source>
</evidence>
<dbReference type="Gene3D" id="3.40.50.720">
    <property type="entry name" value="NAD(P)-binding Rossmann-like Domain"/>
    <property type="match status" value="1"/>
</dbReference>
<comment type="catalytic activity">
    <reaction evidence="7 8">
        <text>UDP-N-acetyl-alpha-D-muramoyl-L-alanine + D-glutamate + ATP = UDP-N-acetyl-alpha-D-muramoyl-L-alanyl-D-glutamate + ADP + phosphate + H(+)</text>
        <dbReference type="Rhea" id="RHEA:16429"/>
        <dbReference type="ChEBI" id="CHEBI:15378"/>
        <dbReference type="ChEBI" id="CHEBI:29986"/>
        <dbReference type="ChEBI" id="CHEBI:30616"/>
        <dbReference type="ChEBI" id="CHEBI:43474"/>
        <dbReference type="ChEBI" id="CHEBI:83898"/>
        <dbReference type="ChEBI" id="CHEBI:83900"/>
        <dbReference type="ChEBI" id="CHEBI:456216"/>
        <dbReference type="EC" id="6.3.2.9"/>
    </reaction>
</comment>
<keyword evidence="7 8" id="KW-0131">Cell cycle</keyword>
<dbReference type="AlphaFoldDB" id="A0A380RX99"/>
<keyword evidence="3 7" id="KW-0963">Cytoplasm</keyword>
<reference evidence="11 12" key="1">
    <citation type="submission" date="2017-08" db="EMBL/GenBank/DDBJ databases">
        <authorList>
            <person name="de Groot N.N."/>
        </authorList>
    </citation>
    <scope>NUCLEOTIDE SEQUENCE [LARGE SCALE GENOMIC DNA]</scope>
    <source>
        <strain evidence="11 12">HM2</strain>
    </source>
</reference>
<dbReference type="Pfam" id="PF08245">
    <property type="entry name" value="Mur_ligase_M"/>
    <property type="match status" value="1"/>
</dbReference>
<comment type="function">
    <text evidence="7 8">Cell wall formation. Catalyzes the addition of glutamate to the nucleotide precursor UDP-N-acetylmuramoyl-L-alanine (UMA).</text>
</comment>
<evidence type="ECO:0000259" key="10">
    <source>
        <dbReference type="Pfam" id="PF08245"/>
    </source>
</evidence>
<keyword evidence="7 8" id="KW-0573">Peptidoglycan synthesis</keyword>
<dbReference type="PANTHER" id="PTHR43692">
    <property type="entry name" value="UDP-N-ACETYLMURAMOYLALANINE--D-GLUTAMATE LIGASE"/>
    <property type="match status" value="1"/>
</dbReference>
<dbReference type="Gene3D" id="3.90.190.20">
    <property type="entry name" value="Mur ligase, C-terminal domain"/>
    <property type="match status" value="1"/>
</dbReference>
<dbReference type="GO" id="GO:0005524">
    <property type="term" value="F:ATP binding"/>
    <property type="evidence" value="ECO:0007669"/>
    <property type="project" value="UniProtKB-UniRule"/>
</dbReference>
<organism evidence="11 12">
    <name type="scientific">Fibrobacter succinogenes</name>
    <name type="common">Bacteroides succinogenes</name>
    <dbReference type="NCBI Taxonomy" id="833"/>
    <lineage>
        <taxon>Bacteria</taxon>
        <taxon>Pseudomonadati</taxon>
        <taxon>Fibrobacterota</taxon>
        <taxon>Fibrobacteria</taxon>
        <taxon>Fibrobacterales</taxon>
        <taxon>Fibrobacteraceae</taxon>
        <taxon>Fibrobacter</taxon>
    </lineage>
</organism>